<feature type="active site" description="Proton donor" evidence="6">
    <location>
        <position position="528"/>
    </location>
</feature>
<evidence type="ECO:0000256" key="3">
    <source>
        <dbReference type="ARBA" id="ARBA00022801"/>
    </source>
</evidence>
<dbReference type="InterPro" id="IPR017853">
    <property type="entry name" value="GH"/>
</dbReference>
<dbReference type="EMBL" id="JACCBD010000001">
    <property type="protein sequence ID" value="NYD28094.1"/>
    <property type="molecule type" value="Genomic_DNA"/>
</dbReference>
<keyword evidence="10" id="KW-1185">Reference proteome</keyword>
<sequence>MPVSNSVSALKYWRAAGVSLVIEQRGDSLPEVLHWGADLGELDRQALEGIALASRTALGSDTLDELPQNGVLPEASHGWFGTPGLTGHRGGRAFATRFRVAGVRPVVGEGVADVPHRAVQGTVWRAVDDYAELSFELELRLEASGLVKLRAQVTNEGESEYALEALNLALPVPRIADELLDHTGRHLLERQSQRLPFAVGSHVRESRKARAHDGTMLLSAGTTGFGYERGEVWGVHIGWSGNTSVRAERIQPRGERVLMAGELLLAGEGRLAAGESYTTPWVYASYGDGLNELSARFHDYLRTRPSHPVRPRKVSLNVWEAVYFDHNLERLCSLADEAAKLGVERFVLDDGWFLGRRGSSAGLGDWAVDPDVWPEGLAPIVDHVTGLGMEFGLWFEPEMINLDSELARAHPEWIMQPGDGRLPAASRSQHVLDLTNPAAWQAVFTAIDRVLGSADIRAVKWDHNRDLSEAGSLMTGAAAVHSQTLAAYRLWDSLRERHPGVEFESCSGGGGRPDLGIMERAERLWASDTIDALERIGIDSATSFIVPPELVGAHIGAARAHTTGRTHDLSFRAAAAVFGHLGIEWDLVQISDLEKQQLAEWIEYYRSARGLLHSGRTLHADTADSALSLRGVVNAEQTEAVYRLAQVESGLSYPPGLVRLPGLDTARSYRVMLAGPTPDIGPIKLAGPQWWLGGVTLTGSALTGVGLQAPPQLPEHAVLIHASATE</sequence>
<dbReference type="Pfam" id="PF16875">
    <property type="entry name" value="Glyco_hydro_36N"/>
    <property type="match status" value="1"/>
</dbReference>
<keyword evidence="3 5" id="KW-0378">Hydrolase</keyword>
<dbReference type="CDD" id="cd14791">
    <property type="entry name" value="GH36"/>
    <property type="match status" value="1"/>
</dbReference>
<feature type="domain" description="Glycosyl hydrolase family 36 N-terminal" evidence="8">
    <location>
        <begin position="29"/>
        <end position="271"/>
    </location>
</feature>
<dbReference type="PIRSF" id="PIRSF005536">
    <property type="entry name" value="Agal"/>
    <property type="match status" value="1"/>
</dbReference>
<protein>
    <recommendedName>
        <fullName evidence="2 5">Alpha-galactosidase</fullName>
        <ecNumber evidence="2 5">3.2.1.22</ecNumber>
    </recommendedName>
</protein>
<dbReference type="EC" id="3.2.1.22" evidence="2 5"/>
<evidence type="ECO:0000256" key="1">
    <source>
        <dbReference type="ARBA" id="ARBA00001255"/>
    </source>
</evidence>
<evidence type="ECO:0000259" key="8">
    <source>
        <dbReference type="Pfam" id="PF16875"/>
    </source>
</evidence>
<organism evidence="9 10">
    <name type="scientific">Leucobacter aridicollis</name>
    <dbReference type="NCBI Taxonomy" id="283878"/>
    <lineage>
        <taxon>Bacteria</taxon>
        <taxon>Bacillati</taxon>
        <taxon>Actinomycetota</taxon>
        <taxon>Actinomycetes</taxon>
        <taxon>Micrococcales</taxon>
        <taxon>Microbacteriaceae</taxon>
        <taxon>Leucobacter</taxon>
    </lineage>
</organism>
<feature type="active site" description="Nucleophile" evidence="6">
    <location>
        <position position="462"/>
    </location>
</feature>
<comment type="caution">
    <text evidence="9">The sequence shown here is derived from an EMBL/GenBank/DDBJ whole genome shotgun (WGS) entry which is preliminary data.</text>
</comment>
<reference evidence="9 10" key="1">
    <citation type="submission" date="2020-07" db="EMBL/GenBank/DDBJ databases">
        <title>Sequencing the genomes of 1000 actinobacteria strains.</title>
        <authorList>
            <person name="Klenk H.-P."/>
        </authorList>
    </citation>
    <scope>NUCLEOTIDE SEQUENCE [LARGE SCALE GENOMIC DNA]</scope>
    <source>
        <strain evidence="9 10">DSM 17380</strain>
    </source>
</reference>
<evidence type="ECO:0000313" key="10">
    <source>
        <dbReference type="Proteomes" id="UP000586095"/>
    </source>
</evidence>
<evidence type="ECO:0000259" key="7">
    <source>
        <dbReference type="Pfam" id="PF16874"/>
    </source>
</evidence>
<dbReference type="RefSeq" id="WP_185987817.1">
    <property type="nucleotide sequence ID" value="NZ_BAAALZ010000001.1"/>
</dbReference>
<name>A0A852RIU9_9MICO</name>
<dbReference type="Gene3D" id="2.70.98.60">
    <property type="entry name" value="alpha-galactosidase from lactobacil brevis"/>
    <property type="match status" value="1"/>
</dbReference>
<dbReference type="PANTHER" id="PTHR43053:SF3">
    <property type="entry name" value="ALPHA-GALACTOSIDASE C-RELATED"/>
    <property type="match status" value="1"/>
</dbReference>
<dbReference type="SUPFAM" id="SSF51445">
    <property type="entry name" value="(Trans)glycosidases"/>
    <property type="match status" value="1"/>
</dbReference>
<dbReference type="InterPro" id="IPR002252">
    <property type="entry name" value="Glyco_hydro_36"/>
</dbReference>
<dbReference type="InterPro" id="IPR038417">
    <property type="entry name" value="Alpga-gal_N_sf"/>
</dbReference>
<dbReference type="AlphaFoldDB" id="A0A852RIU9"/>
<dbReference type="GO" id="GO:0016052">
    <property type="term" value="P:carbohydrate catabolic process"/>
    <property type="evidence" value="ECO:0007669"/>
    <property type="project" value="InterPro"/>
</dbReference>
<dbReference type="PRINTS" id="PR00743">
    <property type="entry name" value="GLHYDRLASE36"/>
</dbReference>
<gene>
    <name evidence="9" type="ORF">BJ960_002897</name>
</gene>
<accession>A0A852RIU9</accession>
<dbReference type="Pfam" id="PF02065">
    <property type="entry name" value="Melibiase"/>
    <property type="match status" value="1"/>
</dbReference>
<feature type="domain" description="Glycosyl hydrolase family 36 C-terminal" evidence="7">
    <location>
        <begin position="632"/>
        <end position="713"/>
    </location>
</feature>
<evidence type="ECO:0000313" key="9">
    <source>
        <dbReference type="EMBL" id="NYD28094.1"/>
    </source>
</evidence>
<dbReference type="InterPro" id="IPR031705">
    <property type="entry name" value="Glyco_hydro_36_C"/>
</dbReference>
<evidence type="ECO:0000256" key="6">
    <source>
        <dbReference type="PIRSR" id="PIRSR005536-1"/>
    </source>
</evidence>
<evidence type="ECO:0000256" key="2">
    <source>
        <dbReference type="ARBA" id="ARBA00012755"/>
    </source>
</evidence>
<dbReference type="InterPro" id="IPR013785">
    <property type="entry name" value="Aldolase_TIM"/>
</dbReference>
<dbReference type="Proteomes" id="UP000586095">
    <property type="component" value="Unassembled WGS sequence"/>
</dbReference>
<evidence type="ECO:0000256" key="5">
    <source>
        <dbReference type="PIRNR" id="PIRNR005536"/>
    </source>
</evidence>
<comment type="similarity">
    <text evidence="5">Belongs to the glycosyl hydrolase.</text>
</comment>
<dbReference type="InterPro" id="IPR050985">
    <property type="entry name" value="Alpha-glycosidase_related"/>
</dbReference>
<keyword evidence="4 5" id="KW-0326">Glycosidase</keyword>
<dbReference type="Gene3D" id="3.20.20.70">
    <property type="entry name" value="Aldolase class I"/>
    <property type="match status" value="1"/>
</dbReference>
<dbReference type="FunFam" id="3.20.20.70:FF:000118">
    <property type="entry name" value="Alpha-galactosidase"/>
    <property type="match status" value="1"/>
</dbReference>
<dbReference type="PANTHER" id="PTHR43053">
    <property type="entry name" value="GLYCOSIDASE FAMILY 31"/>
    <property type="match status" value="1"/>
</dbReference>
<dbReference type="GO" id="GO:0004557">
    <property type="term" value="F:alpha-galactosidase activity"/>
    <property type="evidence" value="ECO:0007669"/>
    <property type="project" value="UniProtKB-UniRule"/>
</dbReference>
<dbReference type="Pfam" id="PF16874">
    <property type="entry name" value="Glyco_hydro_36C"/>
    <property type="match status" value="1"/>
</dbReference>
<dbReference type="InterPro" id="IPR031704">
    <property type="entry name" value="Glyco_hydro_36_N"/>
</dbReference>
<evidence type="ECO:0000256" key="4">
    <source>
        <dbReference type="ARBA" id="ARBA00023295"/>
    </source>
</evidence>
<proteinExistence type="inferred from homology"/>
<comment type="catalytic activity">
    <reaction evidence="1 5">
        <text>Hydrolysis of terminal, non-reducing alpha-D-galactose residues in alpha-D-galactosides, including galactose oligosaccharides, galactomannans and galactolipids.</text>
        <dbReference type="EC" id="3.2.1.22"/>
    </reaction>
</comment>